<evidence type="ECO:0000256" key="3">
    <source>
        <dbReference type="ARBA" id="ARBA00022801"/>
    </source>
</evidence>
<organism evidence="6 7">
    <name type="scientific">Bordetella genomosp. 4</name>
    <dbReference type="NCBI Taxonomy" id="463044"/>
    <lineage>
        <taxon>Bacteria</taxon>
        <taxon>Pseudomonadati</taxon>
        <taxon>Pseudomonadota</taxon>
        <taxon>Betaproteobacteria</taxon>
        <taxon>Burkholderiales</taxon>
        <taxon>Alcaligenaceae</taxon>
        <taxon>Bordetella</taxon>
    </lineage>
</organism>
<evidence type="ECO:0000256" key="4">
    <source>
        <dbReference type="ARBA" id="ARBA00022833"/>
    </source>
</evidence>
<dbReference type="GO" id="GO:0016811">
    <property type="term" value="F:hydrolase activity, acting on carbon-nitrogen (but not peptide) bonds, in linear amides"/>
    <property type="evidence" value="ECO:0007669"/>
    <property type="project" value="TreeGrafter"/>
</dbReference>
<dbReference type="EMBL" id="NEVQ01000008">
    <property type="protein sequence ID" value="OZI59263.1"/>
    <property type="molecule type" value="Genomic_DNA"/>
</dbReference>
<keyword evidence="4" id="KW-0862">Zinc</keyword>
<evidence type="ECO:0000313" key="7">
    <source>
        <dbReference type="Proteomes" id="UP000216885"/>
    </source>
</evidence>
<keyword evidence="2" id="KW-0479">Metal-binding</keyword>
<accession>A0A261UEI0</accession>
<evidence type="ECO:0000256" key="1">
    <source>
        <dbReference type="ARBA" id="ARBA00001947"/>
    </source>
</evidence>
<keyword evidence="3 6" id="KW-0378">Hydrolase</keyword>
<evidence type="ECO:0000313" key="6">
    <source>
        <dbReference type="EMBL" id="OZI59263.1"/>
    </source>
</evidence>
<evidence type="ECO:0000256" key="2">
    <source>
        <dbReference type="ARBA" id="ARBA00022723"/>
    </source>
</evidence>
<dbReference type="Pfam" id="PF02633">
    <property type="entry name" value="Creatininase"/>
    <property type="match status" value="1"/>
</dbReference>
<dbReference type="SUPFAM" id="SSF102215">
    <property type="entry name" value="Creatininase"/>
    <property type="match status" value="1"/>
</dbReference>
<dbReference type="GO" id="GO:0009231">
    <property type="term" value="P:riboflavin biosynthetic process"/>
    <property type="evidence" value="ECO:0007669"/>
    <property type="project" value="TreeGrafter"/>
</dbReference>
<dbReference type="PANTHER" id="PTHR35005:SF1">
    <property type="entry name" value="2-AMINO-5-FORMYLAMINO-6-RIBOSYLAMINOPYRIMIDIN-4(3H)-ONE 5'-MONOPHOSPHATE DEFORMYLASE"/>
    <property type="match status" value="1"/>
</dbReference>
<dbReference type="AlphaFoldDB" id="A0A261UEI0"/>
<gene>
    <name evidence="6" type="ORF">CAL20_06510</name>
</gene>
<comment type="similarity">
    <text evidence="5">Belongs to the creatininase superfamily.</text>
</comment>
<dbReference type="InterPro" id="IPR003785">
    <property type="entry name" value="Creatininase/forma_Hydrolase"/>
</dbReference>
<comment type="caution">
    <text evidence="6">The sequence shown here is derived from an EMBL/GenBank/DDBJ whole genome shotgun (WGS) entry which is preliminary data.</text>
</comment>
<proteinExistence type="inferred from homology"/>
<dbReference type="Gene3D" id="3.40.50.10310">
    <property type="entry name" value="Creatininase"/>
    <property type="match status" value="1"/>
</dbReference>
<dbReference type="InterPro" id="IPR024087">
    <property type="entry name" value="Creatininase-like_sf"/>
</dbReference>
<comment type="cofactor">
    <cofactor evidence="1">
        <name>Zn(2+)</name>
        <dbReference type="ChEBI" id="CHEBI:29105"/>
    </cofactor>
</comment>
<evidence type="ECO:0000256" key="5">
    <source>
        <dbReference type="ARBA" id="ARBA00024029"/>
    </source>
</evidence>
<name>A0A261UEI0_9BORD</name>
<keyword evidence="7" id="KW-1185">Reference proteome</keyword>
<dbReference type="PANTHER" id="PTHR35005">
    <property type="entry name" value="3-DEHYDRO-SCYLLO-INOSOSE HYDROLASE"/>
    <property type="match status" value="1"/>
</dbReference>
<protein>
    <submittedName>
        <fullName evidence="6">Creatinine amidohydrolase</fullName>
    </submittedName>
</protein>
<dbReference type="Proteomes" id="UP000216885">
    <property type="component" value="Unassembled WGS sequence"/>
</dbReference>
<sequence length="264" mass="28617">MRTDQHPYDDIRAYLAERDTVLIPVGAVEQYGSHLATGTELRICESIATEIGEHTGLAVTPIVPVNYSAMFLDYPGTLSVEMHTIESYLKDMCDALAGQGFRHFFFINIHAGSLGPIESVCRHLRRKYDAVGGLIDVFSIMRDVAGDSFQTKRSPSGHASEMVTSVALAKFPELVFMDRARATESLRPFTADVKTVSSGKVSLGKSSFAVFSDISDYAPIGTQGDPTHASAGVGHTIWNATVQYMSEAALKFSTMSFTSEATAS</sequence>
<reference evidence="6 7" key="1">
    <citation type="submission" date="2017-05" db="EMBL/GenBank/DDBJ databases">
        <title>Complete and WGS of Bordetella genogroups.</title>
        <authorList>
            <person name="Spilker T."/>
            <person name="LiPuma J."/>
        </authorList>
    </citation>
    <scope>NUCLEOTIDE SEQUENCE [LARGE SCALE GENOMIC DNA]</scope>
    <source>
        <strain evidence="6 7">AU9919</strain>
    </source>
</reference>
<dbReference type="RefSeq" id="WP_094837464.1">
    <property type="nucleotide sequence ID" value="NZ_NEVQ01000008.1"/>
</dbReference>
<dbReference type="GO" id="GO:0046872">
    <property type="term" value="F:metal ion binding"/>
    <property type="evidence" value="ECO:0007669"/>
    <property type="project" value="UniProtKB-KW"/>
</dbReference>